<reference evidence="1" key="1">
    <citation type="submission" date="2022-07" db="EMBL/GenBank/DDBJ databases">
        <title>Genome Sequence of Lecanicillium saksenae.</title>
        <authorList>
            <person name="Buettner E."/>
        </authorList>
    </citation>
    <scope>NUCLEOTIDE SEQUENCE</scope>
    <source>
        <strain evidence="1">VT-O1</strain>
    </source>
</reference>
<keyword evidence="2" id="KW-1185">Reference proteome</keyword>
<name>A0ACC1QVD9_9HYPO</name>
<accession>A0ACC1QVD9</accession>
<sequence length="413" mass="45624">MYSSYRQALRAAGAAIQDGESVQKDHTLGAIILLGYFEQITAAVGNMASWTSHVRGAVEIVRIRGGSQLDTKLGVDLFVAVRTRMIVDSLQSGLDIPAGIEWWISEQLDNGPGWLFHYLTAKTSEIRADANRILTQFVGGPDGMKSLQDMIQKCKEHDAAIVQAMEELPADFKGHTVAWAGNNSKADWSQLSAFPGPIDKYKDIYIAELWNTMRTMRLVLGTLVVRCTALRVAPADYRTTNEYKSFAKLAMECITRTVASVPFLLGQTREAEDAEASCGADNFQQCLTGFTLMYPLMTLAALDYLTDAQRSWVTGRLAYISNYMGIRFGSVLGRIQVRYPSMLILRDSLAYNASRLEVLAAKTATEPFSAGKISELQHETEKNVIMKQAVRLKSVMFAEQNPANLAFSEGQSS</sequence>
<dbReference type="Proteomes" id="UP001148737">
    <property type="component" value="Unassembled WGS sequence"/>
</dbReference>
<evidence type="ECO:0000313" key="2">
    <source>
        <dbReference type="Proteomes" id="UP001148737"/>
    </source>
</evidence>
<dbReference type="EMBL" id="JANAKD010000433">
    <property type="protein sequence ID" value="KAJ3493929.1"/>
    <property type="molecule type" value="Genomic_DNA"/>
</dbReference>
<evidence type="ECO:0000313" key="1">
    <source>
        <dbReference type="EMBL" id="KAJ3493929.1"/>
    </source>
</evidence>
<gene>
    <name evidence="1" type="ORF">NLG97_g4413</name>
</gene>
<comment type="caution">
    <text evidence="1">The sequence shown here is derived from an EMBL/GenBank/DDBJ whole genome shotgun (WGS) entry which is preliminary data.</text>
</comment>
<organism evidence="1 2">
    <name type="scientific">Lecanicillium saksenae</name>
    <dbReference type="NCBI Taxonomy" id="468837"/>
    <lineage>
        <taxon>Eukaryota</taxon>
        <taxon>Fungi</taxon>
        <taxon>Dikarya</taxon>
        <taxon>Ascomycota</taxon>
        <taxon>Pezizomycotina</taxon>
        <taxon>Sordariomycetes</taxon>
        <taxon>Hypocreomycetidae</taxon>
        <taxon>Hypocreales</taxon>
        <taxon>Cordycipitaceae</taxon>
        <taxon>Lecanicillium</taxon>
    </lineage>
</organism>
<proteinExistence type="predicted"/>
<protein>
    <submittedName>
        <fullName evidence="1">Uncharacterized protein</fullName>
    </submittedName>
</protein>